<evidence type="ECO:0000256" key="6">
    <source>
        <dbReference type="ARBA" id="ARBA00023136"/>
    </source>
</evidence>
<dbReference type="InterPro" id="IPR000515">
    <property type="entry name" value="MetI-like"/>
</dbReference>
<evidence type="ECO:0000313" key="10">
    <source>
        <dbReference type="EMBL" id="ODR50202.1"/>
    </source>
</evidence>
<organism evidence="9 11">
    <name type="scientific">Eisenbergiella tayi</name>
    <dbReference type="NCBI Taxonomy" id="1432052"/>
    <lineage>
        <taxon>Bacteria</taxon>
        <taxon>Bacillati</taxon>
        <taxon>Bacillota</taxon>
        <taxon>Clostridia</taxon>
        <taxon>Lachnospirales</taxon>
        <taxon>Lachnospiraceae</taxon>
        <taxon>Eisenbergiella</taxon>
    </lineage>
</organism>
<feature type="transmembrane region" description="Helical" evidence="7">
    <location>
        <begin position="146"/>
        <end position="164"/>
    </location>
</feature>
<dbReference type="PANTHER" id="PTHR43744">
    <property type="entry name" value="ABC TRANSPORTER PERMEASE PROTEIN MG189-RELATED-RELATED"/>
    <property type="match status" value="1"/>
</dbReference>
<feature type="transmembrane region" description="Helical" evidence="7">
    <location>
        <begin position="112"/>
        <end position="134"/>
    </location>
</feature>
<evidence type="ECO:0000313" key="11">
    <source>
        <dbReference type="Proteomes" id="UP000094271"/>
    </source>
</evidence>
<comment type="subcellular location">
    <subcellularLocation>
        <location evidence="1 7">Cell membrane</location>
        <topology evidence="1 7">Multi-pass membrane protein</topology>
    </subcellularLocation>
</comment>
<dbReference type="Gene3D" id="1.10.3720.10">
    <property type="entry name" value="MetI-like"/>
    <property type="match status" value="1"/>
</dbReference>
<evidence type="ECO:0000256" key="5">
    <source>
        <dbReference type="ARBA" id="ARBA00022989"/>
    </source>
</evidence>
<keyword evidence="6 7" id="KW-0472">Membrane</keyword>
<keyword evidence="2 7" id="KW-0813">Transport</keyword>
<dbReference type="EMBL" id="MEHA01000021">
    <property type="protein sequence ID" value="ODR47065.1"/>
    <property type="molecule type" value="Genomic_DNA"/>
</dbReference>
<keyword evidence="5 7" id="KW-1133">Transmembrane helix</keyword>
<dbReference type="AlphaFoldDB" id="A0A1E3UCD8"/>
<keyword evidence="12" id="KW-1185">Reference proteome</keyword>
<comment type="caution">
    <text evidence="9">The sequence shown here is derived from an EMBL/GenBank/DDBJ whole genome shotgun (WGS) entry which is preliminary data.</text>
</comment>
<evidence type="ECO:0000256" key="7">
    <source>
        <dbReference type="RuleBase" id="RU363032"/>
    </source>
</evidence>
<feature type="transmembrane region" description="Helical" evidence="7">
    <location>
        <begin position="185"/>
        <end position="207"/>
    </location>
</feature>
<feature type="transmembrane region" description="Helical" evidence="7">
    <location>
        <begin position="12"/>
        <end position="35"/>
    </location>
</feature>
<dbReference type="CDD" id="cd06261">
    <property type="entry name" value="TM_PBP2"/>
    <property type="match status" value="1"/>
</dbReference>
<name>A0A1E3UCD8_9FIRM</name>
<keyword evidence="3" id="KW-1003">Cell membrane</keyword>
<dbReference type="GO" id="GO:0055085">
    <property type="term" value="P:transmembrane transport"/>
    <property type="evidence" value="ECO:0007669"/>
    <property type="project" value="InterPro"/>
</dbReference>
<evidence type="ECO:0000256" key="4">
    <source>
        <dbReference type="ARBA" id="ARBA00022692"/>
    </source>
</evidence>
<feature type="domain" description="ABC transmembrane type-1" evidence="8">
    <location>
        <begin position="75"/>
        <end position="278"/>
    </location>
</feature>
<dbReference type="PANTHER" id="PTHR43744:SF9">
    <property type="entry name" value="POLYGALACTURONAN_RHAMNOGALACTURONAN TRANSPORT SYSTEM PERMEASE PROTEIN YTCP"/>
    <property type="match status" value="1"/>
</dbReference>
<dbReference type="GO" id="GO:0005886">
    <property type="term" value="C:plasma membrane"/>
    <property type="evidence" value="ECO:0007669"/>
    <property type="project" value="UniProtKB-SubCell"/>
</dbReference>
<feature type="transmembrane region" description="Helical" evidence="7">
    <location>
        <begin position="74"/>
        <end position="100"/>
    </location>
</feature>
<reference evidence="10 12" key="1">
    <citation type="submission" date="2016-08" db="EMBL/GenBank/DDBJ databases">
        <title>Characterization of Isolates of Eisenbergiella tayi Derived from Blood Cultures, Using Whole Genome Sequencing.</title>
        <authorList>
            <person name="Bernier A.-M."/>
            <person name="Burdz T."/>
            <person name="Wiebe D."/>
            <person name="Bernard K."/>
        </authorList>
    </citation>
    <scope>NUCLEOTIDE SEQUENCE [LARGE SCALE GENOMIC DNA]</scope>
    <source>
        <strain evidence="10 12">NML120146</strain>
    </source>
</reference>
<accession>A0A1E3UCD8</accession>
<comment type="similarity">
    <text evidence="7">Belongs to the binding-protein-dependent transport system permease family.</text>
</comment>
<evidence type="ECO:0000256" key="2">
    <source>
        <dbReference type="ARBA" id="ARBA00022448"/>
    </source>
</evidence>
<protein>
    <submittedName>
        <fullName evidence="9">ABC transporter permease</fullName>
    </submittedName>
</protein>
<evidence type="ECO:0000256" key="1">
    <source>
        <dbReference type="ARBA" id="ARBA00004651"/>
    </source>
</evidence>
<reference evidence="9 11" key="2">
    <citation type="submission" date="2016-08" db="EMBL/GenBank/DDBJ databases">
        <authorList>
            <person name="Seilhamer J.J."/>
        </authorList>
    </citation>
    <scope>NUCLEOTIDE SEQUENCE [LARGE SCALE GENOMIC DNA]</scope>
    <source>
        <strain evidence="9 11">NML150140-1</strain>
    </source>
</reference>
<feature type="transmembrane region" description="Helical" evidence="7">
    <location>
        <begin position="261"/>
        <end position="278"/>
    </location>
</feature>
<evidence type="ECO:0000313" key="12">
    <source>
        <dbReference type="Proteomes" id="UP000094869"/>
    </source>
</evidence>
<dbReference type="Pfam" id="PF00528">
    <property type="entry name" value="BPD_transp_1"/>
    <property type="match status" value="1"/>
</dbReference>
<evidence type="ECO:0000313" key="9">
    <source>
        <dbReference type="EMBL" id="ODR47065.1"/>
    </source>
</evidence>
<dbReference type="EMBL" id="MEHD01000036">
    <property type="protein sequence ID" value="ODR50202.1"/>
    <property type="molecule type" value="Genomic_DNA"/>
</dbReference>
<gene>
    <name evidence="9" type="ORF">BEI59_23735</name>
    <name evidence="10" type="ORF">BEI63_22060</name>
</gene>
<keyword evidence="4 7" id="KW-0812">Transmembrane</keyword>
<dbReference type="Proteomes" id="UP000094869">
    <property type="component" value="Unassembled WGS sequence"/>
</dbReference>
<sequence>MHLVQSGNHKIYQIIITGILVVMALVCFLPFWYIICQSFSSNEAIRAGKVGLLPVDFTWNSYLYVLQRAPFWKAFGITIVRVVLGLPLNLFMIITAAYPLSKDNHKFKARSIYVWIFFLTMLFNGGMIPTYLLVNNLHMTDTVWSLILPGCINVFNMLLVLSFFRQLPDELEEAAAIDGAGHWRILWKIFVPISLPVIATVTLFTLVQHWNSWFDGMIYMKTENYPLQTYLRSIIINFNFTNLSPEEQKRLSQFNEDGLKSAQMIIGVIPILMVYPFLQKYFVAGITLGSVKG</sequence>
<dbReference type="SUPFAM" id="SSF161098">
    <property type="entry name" value="MetI-like"/>
    <property type="match status" value="1"/>
</dbReference>
<dbReference type="Proteomes" id="UP000094271">
    <property type="component" value="Unassembled WGS sequence"/>
</dbReference>
<evidence type="ECO:0000256" key="3">
    <source>
        <dbReference type="ARBA" id="ARBA00022475"/>
    </source>
</evidence>
<dbReference type="InterPro" id="IPR035906">
    <property type="entry name" value="MetI-like_sf"/>
</dbReference>
<dbReference type="PROSITE" id="PS50928">
    <property type="entry name" value="ABC_TM1"/>
    <property type="match status" value="1"/>
</dbReference>
<proteinExistence type="inferred from homology"/>
<evidence type="ECO:0000259" key="8">
    <source>
        <dbReference type="PROSITE" id="PS50928"/>
    </source>
</evidence>